<accession>A0A5J4TVY8</accession>
<dbReference type="EMBL" id="SNRW01024529">
    <property type="protein sequence ID" value="KAA6362200.1"/>
    <property type="molecule type" value="Genomic_DNA"/>
</dbReference>
<dbReference type="AlphaFoldDB" id="A0A5J4TVY8"/>
<feature type="non-terminal residue" evidence="1">
    <location>
        <position position="1"/>
    </location>
</feature>
<protein>
    <submittedName>
        <fullName evidence="1">Uncharacterized protein</fullName>
    </submittedName>
</protein>
<comment type="caution">
    <text evidence="1">The sequence shown here is derived from an EMBL/GenBank/DDBJ whole genome shotgun (WGS) entry which is preliminary data.</text>
</comment>
<reference evidence="1 2" key="1">
    <citation type="submission" date="2019-03" db="EMBL/GenBank/DDBJ databases">
        <title>Single cell metagenomics reveals metabolic interactions within the superorganism composed of flagellate Streblomastix strix and complex community of Bacteroidetes bacteria on its surface.</title>
        <authorList>
            <person name="Treitli S.C."/>
            <person name="Kolisko M."/>
            <person name="Husnik F."/>
            <person name="Keeling P."/>
            <person name="Hampl V."/>
        </authorList>
    </citation>
    <scope>NUCLEOTIDE SEQUENCE [LARGE SCALE GENOMIC DNA]</scope>
    <source>
        <strain evidence="1">ST1C</strain>
    </source>
</reference>
<organism evidence="1 2">
    <name type="scientific">Streblomastix strix</name>
    <dbReference type="NCBI Taxonomy" id="222440"/>
    <lineage>
        <taxon>Eukaryota</taxon>
        <taxon>Metamonada</taxon>
        <taxon>Preaxostyla</taxon>
        <taxon>Oxymonadida</taxon>
        <taxon>Streblomastigidae</taxon>
        <taxon>Streblomastix</taxon>
    </lineage>
</organism>
<evidence type="ECO:0000313" key="2">
    <source>
        <dbReference type="Proteomes" id="UP000324800"/>
    </source>
</evidence>
<evidence type="ECO:0000313" key="1">
    <source>
        <dbReference type="EMBL" id="KAA6362200.1"/>
    </source>
</evidence>
<gene>
    <name evidence="1" type="ORF">EZS28_042273</name>
</gene>
<sequence>LKNLVCDIAPVTISIKNYVVTEVTANMAGYKATDECLNRVESFFSARAFVVPAQ</sequence>
<dbReference type="Proteomes" id="UP000324800">
    <property type="component" value="Unassembled WGS sequence"/>
</dbReference>
<proteinExistence type="predicted"/>
<name>A0A5J4TVY8_9EUKA</name>